<dbReference type="PROSITE" id="PS51925">
    <property type="entry name" value="SWIB_MDM2"/>
    <property type="match status" value="1"/>
</dbReference>
<dbReference type="CDD" id="cd10567">
    <property type="entry name" value="SWIB-MDM2_like"/>
    <property type="match status" value="1"/>
</dbReference>
<evidence type="ECO:0000313" key="3">
    <source>
        <dbReference type="EMBL" id="ODV58337.1"/>
    </source>
</evidence>
<dbReference type="OrthoDB" id="10251073at2759"/>
<evidence type="ECO:0000259" key="2">
    <source>
        <dbReference type="PROSITE" id="PS51998"/>
    </source>
</evidence>
<dbReference type="SMART" id="SM00151">
    <property type="entry name" value="SWIB"/>
    <property type="match status" value="1"/>
</dbReference>
<protein>
    <submittedName>
        <fullName evidence="3">Putative RNA polymerase I transcription factor subunit</fullName>
    </submittedName>
</protein>
<sequence length="197" mass="22659">VFNVHEYLPTIDAILSVADLEKMTVKKLRNALQELFTVDLLPHKEEVNKTIMLRYFRLVEARKTEQQQHEQQHERQQQIQKNELLAAKLHSSLNANNKKLRSKVALKASDINDNESNTPGGLAKPVVLSAQLQLLLNCHDKLPRTAVVKKLWEYIKLNNLQNPSDKREIICDEAMQPIFGEKISMFQLSKVTSAHLF</sequence>
<dbReference type="FunCoup" id="A0A1D2VA46">
    <property type="interactions" value="198"/>
</dbReference>
<dbReference type="AlphaFoldDB" id="A0A1D2VA46"/>
<dbReference type="Gene3D" id="1.10.245.10">
    <property type="entry name" value="SWIB/MDM2 domain"/>
    <property type="match status" value="1"/>
</dbReference>
<dbReference type="Gene3D" id="1.10.10.60">
    <property type="entry name" value="Homeodomain-like"/>
    <property type="match status" value="1"/>
</dbReference>
<dbReference type="InterPro" id="IPR019835">
    <property type="entry name" value="SWIB_domain"/>
</dbReference>
<evidence type="ECO:0000313" key="4">
    <source>
        <dbReference type="Proteomes" id="UP000095038"/>
    </source>
</evidence>
<dbReference type="InParanoid" id="A0A1D2VA46"/>
<proteinExistence type="predicted"/>
<dbReference type="RefSeq" id="XP_020044644.1">
    <property type="nucleotide sequence ID" value="XM_020189627.1"/>
</dbReference>
<dbReference type="PROSITE" id="PS51998">
    <property type="entry name" value="DEK_C"/>
    <property type="match status" value="1"/>
</dbReference>
<dbReference type="Pfam" id="PF08766">
    <property type="entry name" value="DEK_C"/>
    <property type="match status" value="1"/>
</dbReference>
<dbReference type="EMBL" id="KV454493">
    <property type="protein sequence ID" value="ODV58337.1"/>
    <property type="molecule type" value="Genomic_DNA"/>
</dbReference>
<accession>A0A1D2VA46</accession>
<feature type="non-terminal residue" evidence="3">
    <location>
        <position position="1"/>
    </location>
</feature>
<dbReference type="InterPro" id="IPR003121">
    <property type="entry name" value="SWIB_MDM2_domain"/>
</dbReference>
<dbReference type="GeneID" id="30963263"/>
<name>A0A1D2VA46_9ASCO</name>
<dbReference type="InterPro" id="IPR014876">
    <property type="entry name" value="DEK_C"/>
</dbReference>
<evidence type="ECO:0000259" key="1">
    <source>
        <dbReference type="PROSITE" id="PS51925"/>
    </source>
</evidence>
<dbReference type="SUPFAM" id="SSF47592">
    <property type="entry name" value="SWIB/MDM2 domain"/>
    <property type="match status" value="1"/>
</dbReference>
<feature type="domain" description="DEK-C" evidence="2">
    <location>
        <begin position="1"/>
        <end position="56"/>
    </location>
</feature>
<feature type="non-terminal residue" evidence="3">
    <location>
        <position position="197"/>
    </location>
</feature>
<gene>
    <name evidence="3" type="ORF">ASCRUDRAFT_20229</name>
</gene>
<dbReference type="Proteomes" id="UP000095038">
    <property type="component" value="Unassembled WGS sequence"/>
</dbReference>
<organism evidence="3 4">
    <name type="scientific">Ascoidea rubescens DSM 1968</name>
    <dbReference type="NCBI Taxonomy" id="1344418"/>
    <lineage>
        <taxon>Eukaryota</taxon>
        <taxon>Fungi</taxon>
        <taxon>Dikarya</taxon>
        <taxon>Ascomycota</taxon>
        <taxon>Saccharomycotina</taxon>
        <taxon>Saccharomycetes</taxon>
        <taxon>Ascoideaceae</taxon>
        <taxon>Ascoidea</taxon>
    </lineage>
</organism>
<dbReference type="Pfam" id="PF02201">
    <property type="entry name" value="SWIB"/>
    <property type="match status" value="1"/>
</dbReference>
<feature type="domain" description="DM2" evidence="1">
    <location>
        <begin position="121"/>
        <end position="197"/>
    </location>
</feature>
<dbReference type="InterPro" id="IPR036885">
    <property type="entry name" value="SWIB_MDM2_dom_sf"/>
</dbReference>
<reference evidence="4" key="1">
    <citation type="submission" date="2016-05" db="EMBL/GenBank/DDBJ databases">
        <title>Comparative genomics of biotechnologically important yeasts.</title>
        <authorList>
            <consortium name="DOE Joint Genome Institute"/>
            <person name="Riley R."/>
            <person name="Haridas S."/>
            <person name="Wolfe K.H."/>
            <person name="Lopes M.R."/>
            <person name="Hittinger C.T."/>
            <person name="Goker M."/>
            <person name="Salamov A."/>
            <person name="Wisecaver J."/>
            <person name="Long T.M."/>
            <person name="Aerts A.L."/>
            <person name="Barry K."/>
            <person name="Choi C."/>
            <person name="Clum A."/>
            <person name="Coughlan A.Y."/>
            <person name="Deshpande S."/>
            <person name="Douglass A.P."/>
            <person name="Hanson S.J."/>
            <person name="Klenk H.-P."/>
            <person name="Labutti K."/>
            <person name="Lapidus A."/>
            <person name="Lindquist E."/>
            <person name="Lipzen A."/>
            <person name="Meier-Kolthoff J.P."/>
            <person name="Ohm R.A."/>
            <person name="Otillar R.P."/>
            <person name="Pangilinan J."/>
            <person name="Peng Y."/>
            <person name="Rokas A."/>
            <person name="Rosa C.A."/>
            <person name="Scheuner C."/>
            <person name="Sibirny A.A."/>
            <person name="Slot J.C."/>
            <person name="Stielow J.B."/>
            <person name="Sun H."/>
            <person name="Kurtzman C.P."/>
            <person name="Blackwell M."/>
            <person name="Grigoriev I.V."/>
            <person name="Jeffries T.W."/>
        </authorList>
    </citation>
    <scope>NUCLEOTIDE SEQUENCE [LARGE SCALE GENOMIC DNA]</scope>
    <source>
        <strain evidence="4">DSM 1968</strain>
    </source>
</reference>
<dbReference type="PANTHER" id="PTHR13844">
    <property type="entry name" value="SWI/SNF-RELATED MATRIX-ASSOCIATED ACTIN-DEPENDENT REGULATOR OF CHROMATIN SUBFAMILY D"/>
    <property type="match status" value="1"/>
</dbReference>
<keyword evidence="4" id="KW-1185">Reference proteome</keyword>
<dbReference type="STRING" id="1344418.A0A1D2VA46"/>
<dbReference type="SUPFAM" id="SSF109715">
    <property type="entry name" value="DEK C-terminal domain"/>
    <property type="match status" value="1"/>
</dbReference>